<proteinExistence type="predicted"/>
<dbReference type="InterPro" id="IPR035919">
    <property type="entry name" value="EAL_sf"/>
</dbReference>
<gene>
    <name evidence="3" type="ORF">J2792_000232</name>
</gene>
<feature type="transmembrane region" description="Helical" evidence="1">
    <location>
        <begin position="263"/>
        <end position="279"/>
    </location>
</feature>
<dbReference type="EMBL" id="JAVDRD010000001">
    <property type="protein sequence ID" value="MDR6509392.1"/>
    <property type="molecule type" value="Genomic_DNA"/>
</dbReference>
<protein>
    <submittedName>
        <fullName evidence="3">EAL domain-containing protein (Putative c-di-GMP-specific phosphodiesterase class I)</fullName>
    </submittedName>
</protein>
<name>A0ABU1MHJ7_9SPHN</name>
<dbReference type="PROSITE" id="PS50883">
    <property type="entry name" value="EAL"/>
    <property type="match status" value="1"/>
</dbReference>
<dbReference type="Pfam" id="PF00563">
    <property type="entry name" value="EAL"/>
    <property type="match status" value="1"/>
</dbReference>
<evidence type="ECO:0000259" key="2">
    <source>
        <dbReference type="PROSITE" id="PS50883"/>
    </source>
</evidence>
<keyword evidence="1" id="KW-1133">Transmembrane helix</keyword>
<dbReference type="InterPro" id="IPR050706">
    <property type="entry name" value="Cyclic-di-GMP_PDE-like"/>
</dbReference>
<dbReference type="CDD" id="cd01948">
    <property type="entry name" value="EAL"/>
    <property type="match status" value="1"/>
</dbReference>
<keyword evidence="1" id="KW-0472">Membrane</keyword>
<reference evidence="3 4" key="1">
    <citation type="submission" date="2023-07" db="EMBL/GenBank/DDBJ databases">
        <title>Sorghum-associated microbial communities from plants grown in Nebraska, USA.</title>
        <authorList>
            <person name="Schachtman D."/>
        </authorList>
    </citation>
    <scope>NUCLEOTIDE SEQUENCE [LARGE SCALE GENOMIC DNA]</scope>
    <source>
        <strain evidence="3 4">DS1027</strain>
    </source>
</reference>
<dbReference type="SMART" id="SM00052">
    <property type="entry name" value="EAL"/>
    <property type="match status" value="1"/>
</dbReference>
<dbReference type="PANTHER" id="PTHR33121:SF79">
    <property type="entry name" value="CYCLIC DI-GMP PHOSPHODIESTERASE PDED-RELATED"/>
    <property type="match status" value="1"/>
</dbReference>
<dbReference type="Gene3D" id="3.20.20.450">
    <property type="entry name" value="EAL domain"/>
    <property type="match status" value="1"/>
</dbReference>
<dbReference type="InterPro" id="IPR007890">
    <property type="entry name" value="CHASE2"/>
</dbReference>
<keyword evidence="4" id="KW-1185">Reference proteome</keyword>
<feature type="domain" description="EAL" evidence="2">
    <location>
        <begin position="469"/>
        <end position="722"/>
    </location>
</feature>
<organism evidence="3 4">
    <name type="scientific">Novosphingobium capsulatum</name>
    <dbReference type="NCBI Taxonomy" id="13688"/>
    <lineage>
        <taxon>Bacteria</taxon>
        <taxon>Pseudomonadati</taxon>
        <taxon>Pseudomonadota</taxon>
        <taxon>Alphaproteobacteria</taxon>
        <taxon>Sphingomonadales</taxon>
        <taxon>Sphingomonadaceae</taxon>
        <taxon>Novosphingobium</taxon>
    </lineage>
</organism>
<dbReference type="RefSeq" id="WP_233250870.1">
    <property type="nucleotide sequence ID" value="NZ_JAVDRD010000001.1"/>
</dbReference>
<feature type="transmembrane region" description="Helical" evidence="1">
    <location>
        <begin position="232"/>
        <end position="251"/>
    </location>
</feature>
<dbReference type="Proteomes" id="UP001184150">
    <property type="component" value="Unassembled WGS sequence"/>
</dbReference>
<evidence type="ECO:0000256" key="1">
    <source>
        <dbReference type="SAM" id="Phobius"/>
    </source>
</evidence>
<comment type="caution">
    <text evidence="3">The sequence shown here is derived from an EMBL/GenBank/DDBJ whole genome shotgun (WGS) entry which is preliminary data.</text>
</comment>
<dbReference type="PANTHER" id="PTHR33121">
    <property type="entry name" value="CYCLIC DI-GMP PHOSPHODIESTERASE PDEF"/>
    <property type="match status" value="1"/>
</dbReference>
<accession>A0ABU1MHJ7</accession>
<dbReference type="SMART" id="SM01080">
    <property type="entry name" value="CHASE2"/>
    <property type="match status" value="1"/>
</dbReference>
<keyword evidence="1" id="KW-0812">Transmembrane</keyword>
<evidence type="ECO:0000313" key="4">
    <source>
        <dbReference type="Proteomes" id="UP001184150"/>
    </source>
</evidence>
<sequence>MSITDIPRHVYWNTAFHFVTRPAPSSVVVVSVDGMPELDTATEARVLEGVRRQMPRQVFVDLRIPYGLDASGDKQLKAIIDSYGTDVAFVARASEANRKDKSAFTFPAREIAGKHPIYVSSWNDNFIHAAVSAPYSVTIGERTYPAFAVALAGLKAVPPGTFYPDFTVDPATIPQVSARTLLQNGYSPGLLTGRTVVITASNGIAPMRYLGHGIKPPVSLDIAGAEGLKRPLNADLSFLPLLLLAVGTVLLTNRMQRRAAKNMAYVALTMILVFLPISVRFLGLVVHPDVAMTFMSIYGAIRLWQRRTRRIQQTSTSGLPNFLALSSHPIEVGRDVIVAVVGRYEEILATLPRDLHGECANQIARRLSVGSGAGQIFHGDGGHFAWAEEARPLDVQLSHLEGLRALFSAPLQIGTHTFDTNIHFGLDRNEGLDALTRVNSALASANEALSNGRPVEVFEAHRLAEAPWELSLHARIDEGLRNGDIWLAFQPQWDYRTGRISGAEALIRWNHPTRGYIAPDAFILQAERAGRIDALTYWVLEEAITAAQAVNALGSRFQMSINLSGQMVDKPDLVENFREIVTRRGIDPGLLTIEITETSGMNNRGDAVRNMSRLRDLGFRLSIDDFGTGEASLAYLADLPSDELKIDRRFVSRLLSSDRDRAIITSTIGLAHALGQAVVAEGIEDEATFHLLAALGCDHAQGYYLSKPQPFDVMFRDYQARLMRHSRAV</sequence>
<evidence type="ECO:0000313" key="3">
    <source>
        <dbReference type="EMBL" id="MDR6509392.1"/>
    </source>
</evidence>
<dbReference type="SUPFAM" id="SSF141868">
    <property type="entry name" value="EAL domain-like"/>
    <property type="match status" value="1"/>
</dbReference>
<dbReference type="InterPro" id="IPR001633">
    <property type="entry name" value="EAL_dom"/>
</dbReference>